<dbReference type="InterPro" id="IPR007138">
    <property type="entry name" value="ABM_dom"/>
</dbReference>
<evidence type="ECO:0000313" key="3">
    <source>
        <dbReference type="Proteomes" id="UP001594351"/>
    </source>
</evidence>
<dbReference type="Gene3D" id="3.30.70.100">
    <property type="match status" value="1"/>
</dbReference>
<keyword evidence="2" id="KW-0560">Oxidoreductase</keyword>
<organism evidence="2 3">
    <name type="scientific">candidate division CSSED10-310 bacterium</name>
    <dbReference type="NCBI Taxonomy" id="2855610"/>
    <lineage>
        <taxon>Bacteria</taxon>
        <taxon>Bacteria division CSSED10-310</taxon>
    </lineage>
</organism>
<dbReference type="EC" id="1.-.-.-" evidence="2"/>
<feature type="domain" description="ABM" evidence="1">
    <location>
        <begin position="2"/>
        <end position="90"/>
    </location>
</feature>
<dbReference type="Pfam" id="PF03992">
    <property type="entry name" value="ABM"/>
    <property type="match status" value="1"/>
</dbReference>
<dbReference type="EMBL" id="JBHPBY010000041">
    <property type="protein sequence ID" value="MFC1849487.1"/>
    <property type="molecule type" value="Genomic_DNA"/>
</dbReference>
<keyword evidence="3" id="KW-1185">Reference proteome</keyword>
<gene>
    <name evidence="2" type="ORF">ACFL27_04680</name>
</gene>
<evidence type="ECO:0000313" key="2">
    <source>
        <dbReference type="EMBL" id="MFC1849487.1"/>
    </source>
</evidence>
<dbReference type="InterPro" id="IPR011008">
    <property type="entry name" value="Dimeric_a/b-barrel"/>
</dbReference>
<dbReference type="GO" id="GO:0004497">
    <property type="term" value="F:monooxygenase activity"/>
    <property type="evidence" value="ECO:0007669"/>
    <property type="project" value="UniProtKB-KW"/>
</dbReference>
<proteinExistence type="predicted"/>
<dbReference type="PROSITE" id="PS51725">
    <property type="entry name" value="ABM"/>
    <property type="match status" value="1"/>
</dbReference>
<protein>
    <submittedName>
        <fullName evidence="2">Quinol monooxygenase</fullName>
        <ecNumber evidence="2">1.-.-.-</ecNumber>
    </submittedName>
</protein>
<dbReference type="SUPFAM" id="SSF54909">
    <property type="entry name" value="Dimeric alpha+beta barrel"/>
    <property type="match status" value="1"/>
</dbReference>
<comment type="caution">
    <text evidence="2">The sequence shown here is derived from an EMBL/GenBank/DDBJ whole genome shotgun (WGS) entry which is preliminary data.</text>
</comment>
<name>A0ABV6YTH1_UNCC1</name>
<reference evidence="2 3" key="1">
    <citation type="submission" date="2024-09" db="EMBL/GenBank/DDBJ databases">
        <title>Laminarin stimulates single cell rates of sulfate reduction while oxygen inhibits transcriptomic activity in coastal marine sediment.</title>
        <authorList>
            <person name="Lindsay M."/>
            <person name="Orcutt B."/>
            <person name="Emerson D."/>
            <person name="Stepanauskas R."/>
            <person name="D'Angelo T."/>
        </authorList>
    </citation>
    <scope>NUCLEOTIDE SEQUENCE [LARGE SCALE GENOMIC DNA]</scope>
    <source>
        <strain evidence="2">SAG AM-311-K15</strain>
    </source>
</reference>
<dbReference type="Proteomes" id="UP001594351">
    <property type="component" value="Unassembled WGS sequence"/>
</dbReference>
<keyword evidence="2" id="KW-0503">Monooxygenase</keyword>
<evidence type="ECO:0000259" key="1">
    <source>
        <dbReference type="PROSITE" id="PS51725"/>
    </source>
</evidence>
<sequence length="119" mass="13865">MILVRIIMKVLPEKHKEVLLTLLSMIEPAGEESRYPSYDIFIDIEDQNVFNLISEWETRQDLDHHMRSDRFSVLLGTKSLLCKPIGIQIFTVSDTERIEAVDSIRKKESDFSLINVERS</sequence>
<accession>A0ABV6YTH1</accession>